<feature type="transmembrane region" description="Helical" evidence="7">
    <location>
        <begin position="360"/>
        <end position="385"/>
    </location>
</feature>
<dbReference type="EMBL" id="JXRR01000014">
    <property type="protein sequence ID" value="KIL47538.1"/>
    <property type="molecule type" value="Genomic_DNA"/>
</dbReference>
<protein>
    <submittedName>
        <fullName evidence="9">MFS transporter</fullName>
    </submittedName>
</protein>
<keyword evidence="6 7" id="KW-0472">Membrane</keyword>
<feature type="transmembrane region" description="Helical" evidence="7">
    <location>
        <begin position="227"/>
        <end position="249"/>
    </location>
</feature>
<dbReference type="InterPro" id="IPR036259">
    <property type="entry name" value="MFS_trans_sf"/>
</dbReference>
<proteinExistence type="predicted"/>
<dbReference type="OrthoDB" id="9807274at2"/>
<evidence type="ECO:0000313" key="9">
    <source>
        <dbReference type="EMBL" id="KIL47538.1"/>
    </source>
</evidence>
<dbReference type="PRINTS" id="PR01036">
    <property type="entry name" value="TCRTETB"/>
</dbReference>
<dbReference type="GO" id="GO:0005886">
    <property type="term" value="C:plasma membrane"/>
    <property type="evidence" value="ECO:0007669"/>
    <property type="project" value="UniProtKB-SubCell"/>
</dbReference>
<comment type="caution">
    <text evidence="9">The sequence shown here is derived from an EMBL/GenBank/DDBJ whole genome shotgun (WGS) entry which is preliminary data.</text>
</comment>
<evidence type="ECO:0000313" key="10">
    <source>
        <dbReference type="Proteomes" id="UP000031972"/>
    </source>
</evidence>
<keyword evidence="2" id="KW-0813">Transport</keyword>
<keyword evidence="10" id="KW-1185">Reference proteome</keyword>
<feature type="transmembrane region" description="Helical" evidence="7">
    <location>
        <begin position="270"/>
        <end position="293"/>
    </location>
</feature>
<dbReference type="Gene3D" id="1.20.1720.10">
    <property type="entry name" value="Multidrug resistance protein D"/>
    <property type="match status" value="1"/>
</dbReference>
<feature type="transmembrane region" description="Helical" evidence="7">
    <location>
        <begin position="305"/>
        <end position="329"/>
    </location>
</feature>
<gene>
    <name evidence="9" type="ORF">KR50_17050</name>
</gene>
<feature type="domain" description="Major facilitator superfamily (MFS) profile" evidence="8">
    <location>
        <begin position="17"/>
        <end position="498"/>
    </location>
</feature>
<dbReference type="InterPro" id="IPR011701">
    <property type="entry name" value="MFS"/>
</dbReference>
<evidence type="ECO:0000256" key="5">
    <source>
        <dbReference type="ARBA" id="ARBA00022989"/>
    </source>
</evidence>
<feature type="transmembrane region" description="Helical" evidence="7">
    <location>
        <begin position="107"/>
        <end position="128"/>
    </location>
</feature>
<evidence type="ECO:0000259" key="8">
    <source>
        <dbReference type="PROSITE" id="PS50850"/>
    </source>
</evidence>
<dbReference type="FunFam" id="1.20.1720.10:FF:000004">
    <property type="entry name" value="EmrB/QacA family drug resistance transporter"/>
    <property type="match status" value="1"/>
</dbReference>
<dbReference type="PANTHER" id="PTHR23501:SF191">
    <property type="entry name" value="VACUOLAR BASIC AMINO ACID TRANSPORTER 4"/>
    <property type="match status" value="1"/>
</dbReference>
<feature type="transmembrane region" description="Helical" evidence="7">
    <location>
        <begin position="82"/>
        <end position="101"/>
    </location>
</feature>
<feature type="transmembrane region" description="Helical" evidence="7">
    <location>
        <begin position="336"/>
        <end position="354"/>
    </location>
</feature>
<feature type="transmembrane region" description="Helical" evidence="7">
    <location>
        <begin position="140"/>
        <end position="158"/>
    </location>
</feature>
<name>A0A0C2VU85_9BACL</name>
<keyword evidence="5 7" id="KW-1133">Transmembrane helix</keyword>
<dbReference type="AlphaFoldDB" id="A0A0C2VU85"/>
<dbReference type="InterPro" id="IPR020846">
    <property type="entry name" value="MFS_dom"/>
</dbReference>
<evidence type="ECO:0000256" key="2">
    <source>
        <dbReference type="ARBA" id="ARBA00022448"/>
    </source>
</evidence>
<feature type="transmembrane region" description="Helical" evidence="7">
    <location>
        <begin position="406"/>
        <end position="425"/>
    </location>
</feature>
<reference evidence="9 10" key="1">
    <citation type="submission" date="2015-01" db="EMBL/GenBank/DDBJ databases">
        <title>Jeotgalibacillus campisalis genome sequencing.</title>
        <authorList>
            <person name="Goh K.M."/>
            <person name="Chan K.-G."/>
            <person name="Yaakop A.S."/>
            <person name="Ee R."/>
            <person name="Gan H.M."/>
            <person name="Chan C.S."/>
        </authorList>
    </citation>
    <scope>NUCLEOTIDE SEQUENCE [LARGE SCALE GENOMIC DNA]</scope>
    <source>
        <strain evidence="9 10">SF-57</strain>
    </source>
</reference>
<accession>A0A0C2VU85</accession>
<keyword evidence="4 7" id="KW-0812">Transmembrane</keyword>
<feature type="transmembrane region" description="Helical" evidence="7">
    <location>
        <begin position="201"/>
        <end position="221"/>
    </location>
</feature>
<dbReference type="RefSeq" id="WP_041057144.1">
    <property type="nucleotide sequence ID" value="NZ_JXRR01000014.1"/>
</dbReference>
<dbReference type="Gene3D" id="1.20.1250.20">
    <property type="entry name" value="MFS general substrate transporter like domains"/>
    <property type="match status" value="1"/>
</dbReference>
<dbReference type="GO" id="GO:0022857">
    <property type="term" value="F:transmembrane transporter activity"/>
    <property type="evidence" value="ECO:0007669"/>
    <property type="project" value="InterPro"/>
</dbReference>
<evidence type="ECO:0000256" key="4">
    <source>
        <dbReference type="ARBA" id="ARBA00022692"/>
    </source>
</evidence>
<sequence>MNTSDANFKQNKYRPFILASVMLAMFVGAIEATIVSTAMPAIAADLGGFELYSWVFSSYLLMSTVTVLIYGKLSDLFGRKPVITFGMTLFLIGSILCGFAESMEWLIAFRFIQGIGAGAVLPIATTIVGDIYNKEERAKIQGYLSSVWGISAIMGPALGGLLVDTIGWQYVFWVNIPLGILSLIGLWIFLDEKIEKKKHHIDSKGAILLTASLTVLLYLLVEGGVTVGWTSLTAAGLLIAASVLFIQFIKHEMKTEEPMMPFSIWKNRSILIANIVSLAAGILIIGISSYLPAFVTGVMEQSARVAGFTLTAMSIGWPIAAVIAGKLLIRIGYYRTSLIGGCSLVVGAVLFVLMEPSYGPWWAAMSSFFVGVGMGLTTTSFIVTIQSAVSWNLRGAATAANIFMRNLGSTVGVALLGGILNASLLNSFRSSTNENVNELDVNAVNELLTKEGRSSLDGDILNALQQAMSTGLKSVYAIVLVIAVISLILILFLPKKDIPS</sequence>
<evidence type="ECO:0000256" key="7">
    <source>
        <dbReference type="SAM" id="Phobius"/>
    </source>
</evidence>
<dbReference type="CDD" id="cd17502">
    <property type="entry name" value="MFS_Azr1_MDR_like"/>
    <property type="match status" value="1"/>
</dbReference>
<dbReference type="Pfam" id="PF07690">
    <property type="entry name" value="MFS_1"/>
    <property type="match status" value="1"/>
</dbReference>
<feature type="transmembrane region" description="Helical" evidence="7">
    <location>
        <begin position="16"/>
        <end position="39"/>
    </location>
</feature>
<organism evidence="9 10">
    <name type="scientific">Jeotgalibacillus campisalis</name>
    <dbReference type="NCBI Taxonomy" id="220754"/>
    <lineage>
        <taxon>Bacteria</taxon>
        <taxon>Bacillati</taxon>
        <taxon>Bacillota</taxon>
        <taxon>Bacilli</taxon>
        <taxon>Bacillales</taxon>
        <taxon>Caryophanaceae</taxon>
        <taxon>Jeotgalibacillus</taxon>
    </lineage>
</organism>
<dbReference type="PANTHER" id="PTHR23501">
    <property type="entry name" value="MAJOR FACILITATOR SUPERFAMILY"/>
    <property type="match status" value="1"/>
</dbReference>
<comment type="subcellular location">
    <subcellularLocation>
        <location evidence="1">Cell membrane</location>
        <topology evidence="1">Multi-pass membrane protein</topology>
    </subcellularLocation>
</comment>
<evidence type="ECO:0000256" key="3">
    <source>
        <dbReference type="ARBA" id="ARBA00022475"/>
    </source>
</evidence>
<evidence type="ECO:0000256" key="1">
    <source>
        <dbReference type="ARBA" id="ARBA00004651"/>
    </source>
</evidence>
<dbReference type="Proteomes" id="UP000031972">
    <property type="component" value="Unassembled WGS sequence"/>
</dbReference>
<dbReference type="PROSITE" id="PS50850">
    <property type="entry name" value="MFS"/>
    <property type="match status" value="1"/>
</dbReference>
<dbReference type="SUPFAM" id="SSF103473">
    <property type="entry name" value="MFS general substrate transporter"/>
    <property type="match status" value="1"/>
</dbReference>
<evidence type="ECO:0000256" key="6">
    <source>
        <dbReference type="ARBA" id="ARBA00023136"/>
    </source>
</evidence>
<feature type="transmembrane region" description="Helical" evidence="7">
    <location>
        <begin position="51"/>
        <end position="70"/>
    </location>
</feature>
<dbReference type="PATRIC" id="fig|220754.4.peg.1724"/>
<keyword evidence="3" id="KW-1003">Cell membrane</keyword>
<feature type="transmembrane region" description="Helical" evidence="7">
    <location>
        <begin position="474"/>
        <end position="493"/>
    </location>
</feature>
<feature type="transmembrane region" description="Helical" evidence="7">
    <location>
        <begin position="170"/>
        <end position="189"/>
    </location>
</feature>